<keyword evidence="1" id="KW-0812">Transmembrane</keyword>
<dbReference type="HOGENOM" id="CLU_2230271_0_0_2"/>
<keyword evidence="1" id="KW-1133">Transmembrane helix</keyword>
<gene>
    <name evidence="2" type="ORF">GAH_00549</name>
</gene>
<dbReference type="AlphaFoldDB" id="A0A0F7IHD9"/>
<accession>A0A0F7IHD9</accession>
<dbReference type="Proteomes" id="UP000034723">
    <property type="component" value="Chromosome"/>
</dbReference>
<organism evidence="2 3">
    <name type="scientific">Geoglobus ahangari</name>
    <dbReference type="NCBI Taxonomy" id="113653"/>
    <lineage>
        <taxon>Archaea</taxon>
        <taxon>Methanobacteriati</taxon>
        <taxon>Methanobacteriota</taxon>
        <taxon>Archaeoglobi</taxon>
        <taxon>Archaeoglobales</taxon>
        <taxon>Archaeoglobaceae</taxon>
        <taxon>Geoglobus</taxon>
    </lineage>
</organism>
<evidence type="ECO:0000256" key="1">
    <source>
        <dbReference type="SAM" id="Phobius"/>
    </source>
</evidence>
<feature type="transmembrane region" description="Helical" evidence="1">
    <location>
        <begin position="18"/>
        <end position="39"/>
    </location>
</feature>
<dbReference type="KEGG" id="gah:GAH_00549"/>
<evidence type="ECO:0000313" key="2">
    <source>
        <dbReference type="EMBL" id="AKG92105.1"/>
    </source>
</evidence>
<feature type="transmembrane region" description="Helical" evidence="1">
    <location>
        <begin position="84"/>
        <end position="104"/>
    </location>
</feature>
<proteinExistence type="predicted"/>
<sequence>MESHNVPPTKQNIRGENIVYIVILLTVHWTLFFILTNLGYIDYNWSRWVMYPAVIMVPLLSLLYSIGTKKRFVAEIPKNKEKKYALSVILTITISAMLSIVSLLL</sequence>
<dbReference type="STRING" id="113653.GAH_00549"/>
<evidence type="ECO:0000313" key="3">
    <source>
        <dbReference type="Proteomes" id="UP000034723"/>
    </source>
</evidence>
<keyword evidence="1" id="KW-0472">Membrane</keyword>
<name>A0A0F7IHD9_9EURY</name>
<reference evidence="2 3" key="1">
    <citation type="submission" date="2015-04" db="EMBL/GenBank/DDBJ databases">
        <title>The complete genome sequence of the hyperthermophilic, obligate iron-reducing archaeon Geoglobus ahangari strain 234T.</title>
        <authorList>
            <person name="Manzella M.P."/>
            <person name="Holmes D.E."/>
            <person name="Rocheleau J.M."/>
            <person name="Chung A."/>
            <person name="Reguera G."/>
            <person name="Kashefi K."/>
        </authorList>
    </citation>
    <scope>NUCLEOTIDE SEQUENCE [LARGE SCALE GENOMIC DNA]</scope>
    <source>
        <strain evidence="2 3">234</strain>
    </source>
</reference>
<feature type="transmembrane region" description="Helical" evidence="1">
    <location>
        <begin position="45"/>
        <end position="64"/>
    </location>
</feature>
<keyword evidence="3" id="KW-1185">Reference proteome</keyword>
<dbReference type="InParanoid" id="A0A0F7IHD9"/>
<dbReference type="EMBL" id="CP011267">
    <property type="protein sequence ID" value="AKG92105.1"/>
    <property type="molecule type" value="Genomic_DNA"/>
</dbReference>
<protein>
    <submittedName>
        <fullName evidence="2">Uncharacterized protein</fullName>
    </submittedName>
</protein>